<gene>
    <name evidence="2" type="ORF">LELG_01036</name>
</gene>
<feature type="region of interest" description="Disordered" evidence="1">
    <location>
        <begin position="116"/>
        <end position="219"/>
    </location>
</feature>
<accession>A5DUK0</accession>
<dbReference type="InParanoid" id="A5DUK0"/>
<feature type="region of interest" description="Disordered" evidence="1">
    <location>
        <begin position="13"/>
        <end position="52"/>
    </location>
</feature>
<keyword evidence="3" id="KW-1185">Reference proteome</keyword>
<dbReference type="OMA" id="IYADANK"/>
<protein>
    <submittedName>
        <fullName evidence="2">Uncharacterized protein</fullName>
    </submittedName>
</protein>
<evidence type="ECO:0000313" key="2">
    <source>
        <dbReference type="EMBL" id="EDK42858.1"/>
    </source>
</evidence>
<dbReference type="HOGENOM" id="CLU_454200_0_0_1"/>
<feature type="compositionally biased region" description="Low complexity" evidence="1">
    <location>
        <begin position="536"/>
        <end position="553"/>
    </location>
</feature>
<feature type="compositionally biased region" description="Basic residues" evidence="1">
    <location>
        <begin position="118"/>
        <end position="131"/>
    </location>
</feature>
<reference evidence="2 3" key="1">
    <citation type="journal article" date="2009" name="Nature">
        <title>Evolution of pathogenicity and sexual reproduction in eight Candida genomes.</title>
        <authorList>
            <person name="Butler G."/>
            <person name="Rasmussen M.D."/>
            <person name="Lin M.F."/>
            <person name="Santos M.A."/>
            <person name="Sakthikumar S."/>
            <person name="Munro C.A."/>
            <person name="Rheinbay E."/>
            <person name="Grabherr M."/>
            <person name="Forche A."/>
            <person name="Reedy J.L."/>
            <person name="Agrafioti I."/>
            <person name="Arnaud M.B."/>
            <person name="Bates S."/>
            <person name="Brown A.J."/>
            <person name="Brunke S."/>
            <person name="Costanzo M.C."/>
            <person name="Fitzpatrick D.A."/>
            <person name="de Groot P.W."/>
            <person name="Harris D."/>
            <person name="Hoyer L.L."/>
            <person name="Hube B."/>
            <person name="Klis F.M."/>
            <person name="Kodira C."/>
            <person name="Lennard N."/>
            <person name="Logue M.E."/>
            <person name="Martin R."/>
            <person name="Neiman A.M."/>
            <person name="Nikolaou E."/>
            <person name="Quail M.A."/>
            <person name="Quinn J."/>
            <person name="Santos M.C."/>
            <person name="Schmitzberger F.F."/>
            <person name="Sherlock G."/>
            <person name="Shah P."/>
            <person name="Silverstein K.A."/>
            <person name="Skrzypek M.S."/>
            <person name="Soll D."/>
            <person name="Staggs R."/>
            <person name="Stansfield I."/>
            <person name="Stumpf M.P."/>
            <person name="Sudbery P.E."/>
            <person name="Srikantha T."/>
            <person name="Zeng Q."/>
            <person name="Berman J."/>
            <person name="Berriman M."/>
            <person name="Heitman J."/>
            <person name="Gow N.A."/>
            <person name="Lorenz M.C."/>
            <person name="Birren B.W."/>
            <person name="Kellis M."/>
            <person name="Cuomo C.A."/>
        </authorList>
    </citation>
    <scope>NUCLEOTIDE SEQUENCE [LARGE SCALE GENOMIC DNA]</scope>
    <source>
        <strain evidence="3">ATCC 11503 / BCRC 21390 / CBS 2605 / JCM 1781 / NBRC 1676 / NRRL YB-4239</strain>
    </source>
</reference>
<feature type="compositionally biased region" description="Polar residues" evidence="1">
    <location>
        <begin position="196"/>
        <end position="219"/>
    </location>
</feature>
<dbReference type="eggNOG" id="ENOG502RQ9U">
    <property type="taxonomic scope" value="Eukaryota"/>
</dbReference>
<dbReference type="VEuPathDB" id="FungiDB:LELG_01036"/>
<feature type="compositionally biased region" description="Basic and acidic residues" evidence="1">
    <location>
        <begin position="137"/>
        <end position="186"/>
    </location>
</feature>
<dbReference type="Proteomes" id="UP000001996">
    <property type="component" value="Unassembled WGS sequence"/>
</dbReference>
<feature type="region of interest" description="Disordered" evidence="1">
    <location>
        <begin position="523"/>
        <end position="553"/>
    </location>
</feature>
<evidence type="ECO:0000313" key="3">
    <source>
        <dbReference type="Proteomes" id="UP000001996"/>
    </source>
</evidence>
<dbReference type="AlphaFoldDB" id="A5DUK0"/>
<dbReference type="EMBL" id="CH981524">
    <property type="protein sequence ID" value="EDK42858.1"/>
    <property type="molecule type" value="Genomic_DNA"/>
</dbReference>
<sequence>MQLSKSISKLSFDHHSYGNTAPPDHLPHTQTQMHKDKHRHNHNHPQPPQPSLAFPLPHSLSLSQSPMVNIKNIDYEFLEEKFQMHKYYPQYIHNQEISTPVLRDLIVDKPIYADANKHVKRGTKQKKKNKQNQKPSETLKESRRLRREQKEEFKTLKKENRQEQKELKKEHREERRELRNQQKENKQSYNGHFMQKVNSLSTANGGSNQTETNAGQCNPYQMKTRYGQGLGLGSGLGLETDMGMSKSNSENFQMKLASEAPIPESEFIEFHNPDNNTEEEEEQYKRGGDVGYTYDEDSKTDCAPLDHTYDYDSEKTEVEDDFNPLAFKNPFNVANTTQIAPPTTSMSKSSSLSIDNGHNHSLNYNYGYGYGQGQGQGQGPKSRNNSINFPNLTMMQTSHLQIIPNRRSSSITLLNNSQNASLNRHNSFTGNHNTAMHNVGSNKSHNSTTMQTRKSSSLTNRFMNMFTRDNNDSQNCELQEDTDNPYTSFGDFSAEHSSGGGELMNRKGSVVLHKPNQTINYNLGNNLNAPKNEQAKQQQQLLQQQQQQQKSSQFSFYPLEKSSSFDQTKSAKTSLKNKLKMKLSNETGRRYSEQFGMYLRI</sequence>
<proteinExistence type="predicted"/>
<dbReference type="OrthoDB" id="4096449at2759"/>
<evidence type="ECO:0000256" key="1">
    <source>
        <dbReference type="SAM" id="MobiDB-lite"/>
    </source>
</evidence>
<organism evidence="2 3">
    <name type="scientific">Lodderomyces elongisporus (strain ATCC 11503 / CBS 2605 / JCM 1781 / NBRC 1676 / NRRL YB-4239)</name>
    <name type="common">Yeast</name>
    <name type="synonym">Saccharomyces elongisporus</name>
    <dbReference type="NCBI Taxonomy" id="379508"/>
    <lineage>
        <taxon>Eukaryota</taxon>
        <taxon>Fungi</taxon>
        <taxon>Dikarya</taxon>
        <taxon>Ascomycota</taxon>
        <taxon>Saccharomycotina</taxon>
        <taxon>Pichiomycetes</taxon>
        <taxon>Debaryomycetaceae</taxon>
        <taxon>Candida/Lodderomyces clade</taxon>
        <taxon>Lodderomyces</taxon>
    </lineage>
</organism>
<name>A5DUK0_LODEL</name>